<organism evidence="1">
    <name type="scientific">marine sediment metagenome</name>
    <dbReference type="NCBI Taxonomy" id="412755"/>
    <lineage>
        <taxon>unclassified sequences</taxon>
        <taxon>metagenomes</taxon>
        <taxon>ecological metagenomes</taxon>
    </lineage>
</organism>
<dbReference type="AlphaFoldDB" id="X1PL37"/>
<name>X1PL37_9ZZZZ</name>
<accession>X1PL37</accession>
<sequence length="65" mass="7697">MYRNEIIEIISGNENKELNNWYYSNIKSLTKFLIDKLEPKNILKIEPENNMLTIPAEIPEKVMSK</sequence>
<evidence type="ECO:0000313" key="1">
    <source>
        <dbReference type="EMBL" id="GAI31579.1"/>
    </source>
</evidence>
<gene>
    <name evidence="1" type="ORF">S06H3_28877</name>
</gene>
<protein>
    <submittedName>
        <fullName evidence="1">Uncharacterized protein</fullName>
    </submittedName>
</protein>
<dbReference type="EMBL" id="BARV01016886">
    <property type="protein sequence ID" value="GAI31579.1"/>
    <property type="molecule type" value="Genomic_DNA"/>
</dbReference>
<proteinExistence type="predicted"/>
<comment type="caution">
    <text evidence="1">The sequence shown here is derived from an EMBL/GenBank/DDBJ whole genome shotgun (WGS) entry which is preliminary data.</text>
</comment>
<reference evidence="1" key="1">
    <citation type="journal article" date="2014" name="Front. Microbiol.">
        <title>High frequency of phylogenetically diverse reductive dehalogenase-homologous genes in deep subseafloor sedimentary metagenomes.</title>
        <authorList>
            <person name="Kawai M."/>
            <person name="Futagami T."/>
            <person name="Toyoda A."/>
            <person name="Takaki Y."/>
            <person name="Nishi S."/>
            <person name="Hori S."/>
            <person name="Arai W."/>
            <person name="Tsubouchi T."/>
            <person name="Morono Y."/>
            <person name="Uchiyama I."/>
            <person name="Ito T."/>
            <person name="Fujiyama A."/>
            <person name="Inagaki F."/>
            <person name="Takami H."/>
        </authorList>
    </citation>
    <scope>NUCLEOTIDE SEQUENCE</scope>
    <source>
        <strain evidence="1">Expedition CK06-06</strain>
    </source>
</reference>